<dbReference type="HAMAP" id="MF_00688">
    <property type="entry name" value="Leu_Phe_trans"/>
    <property type="match status" value="1"/>
</dbReference>
<keyword evidence="2 15" id="KW-0963">Cytoplasm</keyword>
<evidence type="ECO:0000256" key="1">
    <source>
        <dbReference type="ARBA" id="ARBA00004496"/>
    </source>
</evidence>
<dbReference type="GO" id="GO:0030163">
    <property type="term" value="P:protein catabolic process"/>
    <property type="evidence" value="ECO:0007669"/>
    <property type="project" value="UniProtKB-UniRule"/>
</dbReference>
<evidence type="ECO:0000256" key="2">
    <source>
        <dbReference type="ARBA" id="ARBA00022490"/>
    </source>
</evidence>
<accession>A0A6S6SZN5</accession>
<comment type="catalytic activity">
    <reaction evidence="7 15">
        <text>N-terminal L-lysyl-[protein] + L-leucyl-tRNA(Leu) = N-terminal L-leucyl-L-lysyl-[protein] + tRNA(Leu) + H(+)</text>
        <dbReference type="Rhea" id="RHEA:12340"/>
        <dbReference type="Rhea" id="RHEA-COMP:9613"/>
        <dbReference type="Rhea" id="RHEA-COMP:9622"/>
        <dbReference type="Rhea" id="RHEA-COMP:12670"/>
        <dbReference type="Rhea" id="RHEA-COMP:12671"/>
        <dbReference type="ChEBI" id="CHEBI:15378"/>
        <dbReference type="ChEBI" id="CHEBI:65249"/>
        <dbReference type="ChEBI" id="CHEBI:78442"/>
        <dbReference type="ChEBI" id="CHEBI:78494"/>
        <dbReference type="ChEBI" id="CHEBI:133043"/>
        <dbReference type="EC" id="2.3.2.6"/>
    </reaction>
</comment>
<dbReference type="InterPro" id="IPR042203">
    <property type="entry name" value="Leu/Phe-tRNA_Trfase_C"/>
</dbReference>
<dbReference type="SUPFAM" id="SSF55729">
    <property type="entry name" value="Acyl-CoA N-acyltransferases (Nat)"/>
    <property type="match status" value="1"/>
</dbReference>
<dbReference type="Pfam" id="PF03588">
    <property type="entry name" value="Leu_Phe_trans"/>
    <property type="match status" value="1"/>
</dbReference>
<comment type="subcellular location">
    <subcellularLocation>
        <location evidence="1 15">Cytoplasm</location>
    </subcellularLocation>
</comment>
<evidence type="ECO:0000256" key="6">
    <source>
        <dbReference type="ARBA" id="ARBA00050652"/>
    </source>
</evidence>
<keyword evidence="3 15" id="KW-0808">Transferase</keyword>
<dbReference type="EMBL" id="CACVAQ010000139">
    <property type="protein sequence ID" value="CAA6808034.1"/>
    <property type="molecule type" value="Genomic_DNA"/>
</dbReference>
<comment type="catalytic activity">
    <reaction evidence="5 15">
        <text>L-phenylalanyl-tRNA(Phe) + an N-terminal L-alpha-aminoacyl-[protein] = an N-terminal L-phenylalanyl-L-alpha-aminoacyl-[protein] + tRNA(Phe)</text>
        <dbReference type="Rhea" id="RHEA:43632"/>
        <dbReference type="Rhea" id="RHEA-COMP:9668"/>
        <dbReference type="Rhea" id="RHEA-COMP:9699"/>
        <dbReference type="Rhea" id="RHEA-COMP:10636"/>
        <dbReference type="Rhea" id="RHEA-COMP:10637"/>
        <dbReference type="ChEBI" id="CHEBI:78442"/>
        <dbReference type="ChEBI" id="CHEBI:78531"/>
        <dbReference type="ChEBI" id="CHEBI:78597"/>
        <dbReference type="ChEBI" id="CHEBI:83561"/>
        <dbReference type="EC" id="2.3.2.6"/>
    </reaction>
</comment>
<protein>
    <recommendedName>
        <fullName evidence="11 15">Leucyl/phenylalanyl-tRNA--protein transferase</fullName>
        <ecNumber evidence="10 15">2.3.2.6</ecNumber>
    </recommendedName>
    <alternativeName>
        <fullName evidence="12 15">L/F-transferase</fullName>
    </alternativeName>
    <alternativeName>
        <fullName evidence="13 15">Leucyltransferase</fullName>
    </alternativeName>
    <alternativeName>
        <fullName evidence="14 15">Phenyalanyltransferase</fullName>
    </alternativeName>
</protein>
<evidence type="ECO:0000256" key="13">
    <source>
        <dbReference type="ARBA" id="ARBA00077165"/>
    </source>
</evidence>
<dbReference type="InterPro" id="IPR042221">
    <property type="entry name" value="Leu/Phe-tRNA_Trfase_N"/>
</dbReference>
<evidence type="ECO:0000256" key="14">
    <source>
        <dbReference type="ARBA" id="ARBA00083640"/>
    </source>
</evidence>
<dbReference type="GO" id="GO:0008914">
    <property type="term" value="F:leucyl-tRNA--protein transferase activity"/>
    <property type="evidence" value="ECO:0007669"/>
    <property type="project" value="UniProtKB-UniRule"/>
</dbReference>
<evidence type="ECO:0000256" key="15">
    <source>
        <dbReference type="HAMAP-Rule" id="MF_00688"/>
    </source>
</evidence>
<dbReference type="InterPro" id="IPR016181">
    <property type="entry name" value="Acyl_CoA_acyltransferase"/>
</dbReference>
<evidence type="ECO:0000256" key="7">
    <source>
        <dbReference type="ARBA" id="ARBA00051538"/>
    </source>
</evidence>
<dbReference type="FunFam" id="3.40.630.70:FF:000001">
    <property type="entry name" value="Leucyl/phenylalanyl-tRNA--protein transferase"/>
    <property type="match status" value="1"/>
</dbReference>
<dbReference type="EC" id="2.3.2.6" evidence="10 15"/>
<dbReference type="Gene3D" id="3.30.70.3550">
    <property type="entry name" value="Leucyl/phenylalanyl-tRNA-protein transferase, N-terminal domain"/>
    <property type="match status" value="1"/>
</dbReference>
<dbReference type="NCBIfam" id="TIGR00667">
    <property type="entry name" value="aat"/>
    <property type="match status" value="1"/>
</dbReference>
<comment type="function">
    <text evidence="8 15">Functions in the N-end rule pathway of protein degradation where it conjugates Leu, Phe and, less efficiently, Met from aminoacyl-tRNAs to the N-termini of proteins containing an N-terminal arginine or lysine.</text>
</comment>
<reference evidence="16" key="1">
    <citation type="submission" date="2020-01" db="EMBL/GenBank/DDBJ databases">
        <authorList>
            <person name="Meier V. D."/>
            <person name="Meier V D."/>
        </authorList>
    </citation>
    <scope>NUCLEOTIDE SEQUENCE</scope>
    <source>
        <strain evidence="16">HLG_WM_MAG_10</strain>
    </source>
</reference>
<evidence type="ECO:0000313" key="16">
    <source>
        <dbReference type="EMBL" id="CAA6808034.1"/>
    </source>
</evidence>
<proteinExistence type="inferred from homology"/>
<dbReference type="GO" id="GO:0005737">
    <property type="term" value="C:cytoplasm"/>
    <property type="evidence" value="ECO:0007669"/>
    <property type="project" value="UniProtKB-SubCell"/>
</dbReference>
<dbReference type="FunFam" id="3.30.70.3550:FF:000001">
    <property type="entry name" value="Leucyl/phenylalanyl-tRNA--protein transferase"/>
    <property type="match status" value="1"/>
</dbReference>
<organism evidence="16">
    <name type="scientific">uncultured Aureispira sp</name>
    <dbReference type="NCBI Taxonomy" id="1331704"/>
    <lineage>
        <taxon>Bacteria</taxon>
        <taxon>Pseudomonadati</taxon>
        <taxon>Bacteroidota</taxon>
        <taxon>Saprospiria</taxon>
        <taxon>Saprospirales</taxon>
        <taxon>Saprospiraceae</taxon>
        <taxon>Aureispira</taxon>
        <taxon>environmental samples</taxon>
    </lineage>
</organism>
<dbReference type="Gene3D" id="3.40.630.70">
    <property type="entry name" value="Leucyl/phenylalanyl-tRNA-protein transferase, C-terminal domain"/>
    <property type="match status" value="1"/>
</dbReference>
<evidence type="ECO:0000256" key="12">
    <source>
        <dbReference type="ARBA" id="ARBA00077136"/>
    </source>
</evidence>
<comment type="similarity">
    <text evidence="9 15">Belongs to the L/F-transferase family.</text>
</comment>
<dbReference type="PANTHER" id="PTHR30098">
    <property type="entry name" value="LEUCYL/PHENYLALANYL-TRNA--PROTEIN TRANSFERASE"/>
    <property type="match status" value="1"/>
</dbReference>
<evidence type="ECO:0000256" key="10">
    <source>
        <dbReference type="ARBA" id="ARBA00066767"/>
    </source>
</evidence>
<evidence type="ECO:0000256" key="3">
    <source>
        <dbReference type="ARBA" id="ARBA00022679"/>
    </source>
</evidence>
<name>A0A6S6SZN5_9BACT</name>
<evidence type="ECO:0000256" key="5">
    <source>
        <dbReference type="ARBA" id="ARBA00050607"/>
    </source>
</evidence>
<dbReference type="InterPro" id="IPR004616">
    <property type="entry name" value="Leu/Phe-tRNA_Trfase"/>
</dbReference>
<evidence type="ECO:0000256" key="9">
    <source>
        <dbReference type="ARBA" id="ARBA00061535"/>
    </source>
</evidence>
<dbReference type="PANTHER" id="PTHR30098:SF2">
    <property type="entry name" value="LEUCYL_PHENYLALANYL-TRNA--PROTEIN TRANSFERASE"/>
    <property type="match status" value="1"/>
</dbReference>
<evidence type="ECO:0000256" key="8">
    <source>
        <dbReference type="ARBA" id="ARBA00054043"/>
    </source>
</evidence>
<comment type="catalytic activity">
    <reaction evidence="6 15">
        <text>N-terminal L-arginyl-[protein] + L-leucyl-tRNA(Leu) = N-terminal L-leucyl-L-arginyl-[protein] + tRNA(Leu) + H(+)</text>
        <dbReference type="Rhea" id="RHEA:50416"/>
        <dbReference type="Rhea" id="RHEA-COMP:9613"/>
        <dbReference type="Rhea" id="RHEA-COMP:9622"/>
        <dbReference type="Rhea" id="RHEA-COMP:12672"/>
        <dbReference type="Rhea" id="RHEA-COMP:12673"/>
        <dbReference type="ChEBI" id="CHEBI:15378"/>
        <dbReference type="ChEBI" id="CHEBI:64719"/>
        <dbReference type="ChEBI" id="CHEBI:78442"/>
        <dbReference type="ChEBI" id="CHEBI:78494"/>
        <dbReference type="ChEBI" id="CHEBI:133044"/>
        <dbReference type="EC" id="2.3.2.6"/>
    </reaction>
</comment>
<sequence length="231" mass="26193">MYWLTEEITFPHPKYASSEGLLAAGGDLSPQRILFAYEHGIFPWYNEGEPILWWSPNPRFVLYPSEIKVSKSMRQVFRKKTFRVSFDQAFESVIEACAIIPRAGQNGTWLTEEMKAAYINLHRLGFAHSVETWQGDTLVGGLYGLSLGNCFFGESMFAKASNASKMALIVLAKTLEKKGFGMIDCQSETKHLGSMGAKFIDQVDFLAYLEESKQNRTLRGSWRTWIPQTPI</sequence>
<evidence type="ECO:0000256" key="4">
    <source>
        <dbReference type="ARBA" id="ARBA00023315"/>
    </source>
</evidence>
<gene>
    <name evidence="15" type="primary">aat</name>
    <name evidence="16" type="ORF">HELGO_WM13376</name>
</gene>
<dbReference type="AlphaFoldDB" id="A0A6S6SZN5"/>
<evidence type="ECO:0000256" key="11">
    <source>
        <dbReference type="ARBA" id="ARBA00074372"/>
    </source>
</evidence>
<keyword evidence="4 15" id="KW-0012">Acyltransferase</keyword>